<sequence>MKTTSIAKAKKKGMTLLELTVVILVLLSLISILFIGARAWKKGSDRAGCLLNIRNVQQAIRSYGNMSALNPGDTIPASKTATQVLIGSGLFMENTPTCPGNGTYSGLSGTTIPNVGTVLLSCNFSDGPVHTPTNTANW</sequence>
<dbReference type="PROSITE" id="PS00409">
    <property type="entry name" value="PROKAR_NTER_METHYL"/>
    <property type="match status" value="1"/>
</dbReference>
<name>A0A975G6X9_9BACT</name>
<dbReference type="Proteomes" id="UP000676169">
    <property type="component" value="Chromosome"/>
</dbReference>
<dbReference type="NCBIfam" id="TIGR02532">
    <property type="entry name" value="IV_pilin_GFxxxE"/>
    <property type="match status" value="1"/>
</dbReference>
<dbReference type="EMBL" id="CP073100">
    <property type="protein sequence ID" value="QUE49910.1"/>
    <property type="molecule type" value="Genomic_DNA"/>
</dbReference>
<evidence type="ECO:0000313" key="2">
    <source>
        <dbReference type="Proteomes" id="UP000676169"/>
    </source>
</evidence>
<proteinExistence type="predicted"/>
<accession>A0A975G6X9</accession>
<keyword evidence="2" id="KW-1185">Reference proteome</keyword>
<protein>
    <submittedName>
        <fullName evidence="1">Prepilin-type N-terminal cleavage/methylation domain-containing protein</fullName>
    </submittedName>
</protein>
<reference evidence="1" key="1">
    <citation type="submission" date="2021-04" db="EMBL/GenBank/DDBJ databases">
        <title>Luteolibacter sp. 32A isolated from the skin of an Anderson's salamander (Ambystoma andersonii).</title>
        <authorList>
            <person name="Spergser J."/>
            <person name="Busse H.-J."/>
        </authorList>
    </citation>
    <scope>NUCLEOTIDE SEQUENCE</scope>
    <source>
        <strain evidence="1">32A</strain>
    </source>
</reference>
<dbReference type="AlphaFoldDB" id="A0A975G6X9"/>
<dbReference type="RefSeq" id="WP_211629999.1">
    <property type="nucleotide sequence ID" value="NZ_CP073100.1"/>
</dbReference>
<dbReference type="InterPro" id="IPR012902">
    <property type="entry name" value="N_methyl_site"/>
</dbReference>
<gene>
    <name evidence="1" type="ORF">KBB96_13655</name>
</gene>
<dbReference type="SUPFAM" id="SSF54523">
    <property type="entry name" value="Pili subunits"/>
    <property type="match status" value="1"/>
</dbReference>
<organism evidence="1 2">
    <name type="scientific">Luteolibacter ambystomatis</name>
    <dbReference type="NCBI Taxonomy" id="2824561"/>
    <lineage>
        <taxon>Bacteria</taxon>
        <taxon>Pseudomonadati</taxon>
        <taxon>Verrucomicrobiota</taxon>
        <taxon>Verrucomicrobiia</taxon>
        <taxon>Verrucomicrobiales</taxon>
        <taxon>Verrucomicrobiaceae</taxon>
        <taxon>Luteolibacter</taxon>
    </lineage>
</organism>
<dbReference type="KEGG" id="lamb:KBB96_13655"/>
<dbReference type="InterPro" id="IPR045584">
    <property type="entry name" value="Pilin-like"/>
</dbReference>
<evidence type="ECO:0000313" key="1">
    <source>
        <dbReference type="EMBL" id="QUE49910.1"/>
    </source>
</evidence>